<dbReference type="EMBL" id="LDJI01000057">
    <property type="protein sequence ID" value="KRG61547.1"/>
    <property type="molecule type" value="Genomic_DNA"/>
</dbReference>
<evidence type="ECO:0000313" key="1">
    <source>
        <dbReference type="EMBL" id="KRG61547.1"/>
    </source>
</evidence>
<protein>
    <recommendedName>
        <fullName evidence="3">DUF1579 domain-containing protein</fullName>
    </recommendedName>
</protein>
<proteinExistence type="predicted"/>
<dbReference type="Proteomes" id="UP000050864">
    <property type="component" value="Unassembled WGS sequence"/>
</dbReference>
<dbReference type="AlphaFoldDB" id="A0A0R0BWF5"/>
<dbReference type="RefSeq" id="WP_057636135.1">
    <property type="nucleotide sequence ID" value="NZ_LDJI01000057.1"/>
</dbReference>
<reference evidence="1 2" key="1">
    <citation type="submission" date="2015-05" db="EMBL/GenBank/DDBJ databases">
        <title>Genome sequencing and analysis of members of genus Stenotrophomonas.</title>
        <authorList>
            <person name="Patil P.P."/>
            <person name="Midha S."/>
            <person name="Patil P.B."/>
        </authorList>
    </citation>
    <scope>NUCLEOTIDE SEQUENCE [LARGE SCALE GENOMIC DNA]</scope>
    <source>
        <strain evidence="1 2">DSM 18929</strain>
    </source>
</reference>
<keyword evidence="2" id="KW-1185">Reference proteome</keyword>
<dbReference type="STRING" id="405444.ABB26_18275"/>
<comment type="caution">
    <text evidence="1">The sequence shown here is derived from an EMBL/GenBank/DDBJ whole genome shotgun (WGS) entry which is preliminary data.</text>
</comment>
<evidence type="ECO:0000313" key="2">
    <source>
        <dbReference type="Proteomes" id="UP000050864"/>
    </source>
</evidence>
<organism evidence="1 2">
    <name type="scientific">Stenotrophomonas humi</name>
    <dbReference type="NCBI Taxonomy" id="405444"/>
    <lineage>
        <taxon>Bacteria</taxon>
        <taxon>Pseudomonadati</taxon>
        <taxon>Pseudomonadota</taxon>
        <taxon>Gammaproteobacteria</taxon>
        <taxon>Lysobacterales</taxon>
        <taxon>Lysobacteraceae</taxon>
        <taxon>Stenotrophomonas</taxon>
    </lineage>
</organism>
<accession>A0A0R0BWF5</accession>
<gene>
    <name evidence="1" type="ORF">ABB26_18275</name>
</gene>
<dbReference type="PATRIC" id="fig|405444.3.peg.3194"/>
<name>A0A0R0BWF5_9GAMM</name>
<sequence>MPLDASSNAPSDFDFVLGDWHVTHRRLKERLNGSNEWVAFDGRMSTHKVLGGYGNVEDNLLNLPEGAYRALALRAFNPQTGQWSIWWLDGRFPGQLDVPVVGRFQNGVGTFLADDTLNGIPIKVRFLWSARNVDNLHWEQAFSNDGGASWETNWTMDFSRN</sequence>
<dbReference type="OrthoDB" id="9814791at2"/>
<evidence type="ECO:0008006" key="3">
    <source>
        <dbReference type="Google" id="ProtNLM"/>
    </source>
</evidence>